<evidence type="ECO:0000313" key="14">
    <source>
        <dbReference type="Ensembl" id="ENSATEP00000026437.2"/>
    </source>
</evidence>
<dbReference type="FunCoup" id="A0A3Q1IWA6">
    <property type="interactions" value="21"/>
</dbReference>
<dbReference type="STRING" id="64144.ENSATEP00000026437"/>
<evidence type="ECO:0000256" key="10">
    <source>
        <dbReference type="ARBA" id="ARBA00032881"/>
    </source>
</evidence>
<evidence type="ECO:0000256" key="6">
    <source>
        <dbReference type="ARBA" id="ARBA00022729"/>
    </source>
</evidence>
<comment type="similarity">
    <text evidence="2 11">Belongs to the insulin family.</text>
</comment>
<reference evidence="14" key="2">
    <citation type="submission" date="2025-08" db="UniProtKB">
        <authorList>
            <consortium name="Ensembl"/>
        </authorList>
    </citation>
    <scope>IDENTIFICATION</scope>
</reference>
<keyword evidence="7" id="KW-1015">Disulfide bond</keyword>
<dbReference type="Ensembl" id="ENSATET00000026861.2">
    <property type="protein sequence ID" value="ENSATEP00000026437.2"/>
    <property type="gene ID" value="ENSATEG00000018320.2"/>
</dbReference>
<dbReference type="InterPro" id="IPR036438">
    <property type="entry name" value="Insulin-like_sf"/>
</dbReference>
<dbReference type="InterPro" id="IPR016179">
    <property type="entry name" value="Insulin-like"/>
</dbReference>
<keyword evidence="5" id="KW-0165">Cleavage on pair of basic residues</keyword>
<evidence type="ECO:0000256" key="11">
    <source>
        <dbReference type="RuleBase" id="RU000406"/>
    </source>
</evidence>
<feature type="chain" id="PRO_5030080095" description="Insulin-like 3" evidence="12">
    <location>
        <begin position="22"/>
        <end position="150"/>
    </location>
</feature>
<evidence type="ECO:0000313" key="15">
    <source>
        <dbReference type="Proteomes" id="UP000265040"/>
    </source>
</evidence>
<evidence type="ECO:0000256" key="2">
    <source>
        <dbReference type="ARBA" id="ARBA00009034"/>
    </source>
</evidence>
<dbReference type="Proteomes" id="UP000265040">
    <property type="component" value="Chromosome 17"/>
</dbReference>
<evidence type="ECO:0000256" key="12">
    <source>
        <dbReference type="SAM" id="SignalP"/>
    </source>
</evidence>
<accession>A0A3Q1IWA6</accession>
<dbReference type="PANTHER" id="PTHR10423:SF3">
    <property type="entry name" value="INSULIN-LIKE 3"/>
    <property type="match status" value="1"/>
</dbReference>
<keyword evidence="4 11" id="KW-0964">Secreted</keyword>
<organism evidence="14 15">
    <name type="scientific">Anabas testudineus</name>
    <name type="common">Climbing perch</name>
    <name type="synonym">Anthias testudineus</name>
    <dbReference type="NCBI Taxonomy" id="64144"/>
    <lineage>
        <taxon>Eukaryota</taxon>
        <taxon>Metazoa</taxon>
        <taxon>Chordata</taxon>
        <taxon>Craniata</taxon>
        <taxon>Vertebrata</taxon>
        <taxon>Euteleostomi</taxon>
        <taxon>Actinopterygii</taxon>
        <taxon>Neopterygii</taxon>
        <taxon>Teleostei</taxon>
        <taxon>Neoteleostei</taxon>
        <taxon>Acanthomorphata</taxon>
        <taxon>Anabantaria</taxon>
        <taxon>Anabantiformes</taxon>
        <taxon>Anabantoidei</taxon>
        <taxon>Anabantidae</taxon>
        <taxon>Anabas</taxon>
    </lineage>
</organism>
<evidence type="ECO:0000256" key="1">
    <source>
        <dbReference type="ARBA" id="ARBA00004613"/>
    </source>
</evidence>
<keyword evidence="15" id="KW-1185">Reference proteome</keyword>
<evidence type="ECO:0000256" key="7">
    <source>
        <dbReference type="ARBA" id="ARBA00023157"/>
    </source>
</evidence>
<dbReference type="InParanoid" id="A0A3Q1IWA6"/>
<dbReference type="GeneTree" id="ENSGT00940000176935"/>
<dbReference type="GO" id="GO:0005615">
    <property type="term" value="C:extracellular space"/>
    <property type="evidence" value="ECO:0007669"/>
    <property type="project" value="TreeGrafter"/>
</dbReference>
<dbReference type="OrthoDB" id="6330326at2759"/>
<feature type="domain" description="Insulin-like" evidence="13">
    <location>
        <begin position="25"/>
        <end position="150"/>
    </location>
</feature>
<dbReference type="Pfam" id="PF00049">
    <property type="entry name" value="Insulin"/>
    <property type="match status" value="1"/>
</dbReference>
<dbReference type="PANTHER" id="PTHR10423">
    <property type="entry name" value="INSULIN-LIKE 3"/>
    <property type="match status" value="1"/>
</dbReference>
<dbReference type="GO" id="GO:0005179">
    <property type="term" value="F:hormone activity"/>
    <property type="evidence" value="ECO:0007669"/>
    <property type="project" value="InterPro"/>
</dbReference>
<dbReference type="AlphaFoldDB" id="A0A3Q1IWA6"/>
<comment type="function">
    <text evidence="8">Seems to play a role in testicular function. May be a trophic hormone with a role in testicular descent in fetal life. Is a ligand for LGR8 receptor.</text>
</comment>
<dbReference type="Gene3D" id="1.10.100.10">
    <property type="entry name" value="Insulin-like"/>
    <property type="match status" value="1"/>
</dbReference>
<dbReference type="InterPro" id="IPR022353">
    <property type="entry name" value="Insulin_CS"/>
</dbReference>
<dbReference type="InterPro" id="IPR043387">
    <property type="entry name" value="INSL3/INSL4"/>
</dbReference>
<evidence type="ECO:0000256" key="4">
    <source>
        <dbReference type="ARBA" id="ARBA00022525"/>
    </source>
</evidence>
<protein>
    <recommendedName>
        <fullName evidence="3">Insulin-like 3</fullName>
    </recommendedName>
    <alternativeName>
        <fullName evidence="10">Leydig insulin-like peptide</fullName>
    </alternativeName>
    <alternativeName>
        <fullName evidence="9">Relaxin-like factor</fullName>
    </alternativeName>
</protein>
<feature type="signal peptide" evidence="12">
    <location>
        <begin position="1"/>
        <end position="21"/>
    </location>
</feature>
<dbReference type="GO" id="GO:0001664">
    <property type="term" value="F:G protein-coupled receptor binding"/>
    <property type="evidence" value="ECO:0007669"/>
    <property type="project" value="TreeGrafter"/>
</dbReference>
<evidence type="ECO:0000259" key="13">
    <source>
        <dbReference type="SMART" id="SM00078"/>
    </source>
</evidence>
<keyword evidence="6 12" id="KW-0732">Signal</keyword>
<evidence type="ECO:0000256" key="8">
    <source>
        <dbReference type="ARBA" id="ARBA00025288"/>
    </source>
</evidence>
<dbReference type="SUPFAM" id="SSF56994">
    <property type="entry name" value="Insulin-like"/>
    <property type="match status" value="1"/>
</dbReference>
<evidence type="ECO:0000256" key="5">
    <source>
        <dbReference type="ARBA" id="ARBA00022685"/>
    </source>
</evidence>
<reference evidence="14" key="3">
    <citation type="submission" date="2025-09" db="UniProtKB">
        <authorList>
            <consortium name="Ensembl"/>
        </authorList>
    </citation>
    <scope>IDENTIFICATION</scope>
</reference>
<name>A0A3Q1IWA6_ANATE</name>
<reference evidence="14" key="1">
    <citation type="submission" date="2021-04" db="EMBL/GenBank/DDBJ databases">
        <authorList>
            <consortium name="Wellcome Sanger Institute Data Sharing"/>
        </authorList>
    </citation>
    <scope>NUCLEOTIDE SEQUENCE [LARGE SCALE GENOMIC DNA]</scope>
</reference>
<dbReference type="GO" id="GO:0007193">
    <property type="term" value="P:adenylate cyclase-inhibiting G protein-coupled receptor signaling pathway"/>
    <property type="evidence" value="ECO:0007669"/>
    <property type="project" value="TreeGrafter"/>
</dbReference>
<comment type="subcellular location">
    <subcellularLocation>
        <location evidence="1 11">Secreted</location>
    </subcellularLocation>
</comment>
<dbReference type="PROSITE" id="PS00262">
    <property type="entry name" value="INSULIN"/>
    <property type="match status" value="1"/>
</dbReference>
<sequence>LDACLVYLVTVLVAGACVVHAQERIKMCGRELIRLAVSSCGNARLKRSIPDIPTNQHQHTHHSIAALVLNLTKFNMFFTLICTGDLDASTEEHHTTEMAHTPAESDGKKNIFSLAPHWYPLSSRIRRAAGKISDICCEKGCSMKELIQFC</sequence>
<proteinExistence type="inferred from homology"/>
<evidence type="ECO:0000256" key="3">
    <source>
        <dbReference type="ARBA" id="ARBA00014427"/>
    </source>
</evidence>
<evidence type="ECO:0000256" key="9">
    <source>
        <dbReference type="ARBA" id="ARBA00032209"/>
    </source>
</evidence>
<dbReference type="SMART" id="SM00078">
    <property type="entry name" value="IlGF"/>
    <property type="match status" value="1"/>
</dbReference>